<evidence type="ECO:0000256" key="1">
    <source>
        <dbReference type="SAM" id="SignalP"/>
    </source>
</evidence>
<dbReference type="EMBL" id="JXXN02002430">
    <property type="protein sequence ID" value="THD22943.1"/>
    <property type="molecule type" value="Genomic_DNA"/>
</dbReference>
<sequence>MQPLYILLYPFIINILRYVQAVNCPPSFNYRMHNICAVLINRTVDFCTANTICHEMGLQYTLRTSLIGMNVTKIIGNLSKVPPTFTSINKLLGNENTLRKGWYVGVPGYASYITQGPDDELWHQTQPNQANELITVISGGKLHDVSQSRQFAGFLCERVGDSNDLLNRSGTEKFSATFPKRLNSFYFPDNQNEGCVNEVEVKTLIECAKLCKLEIRCRSIYYNNVIKKCIMILFVDSLISSNYRPQSKSIWVRYARPNW</sequence>
<organism evidence="3 4">
    <name type="scientific">Fasciola hepatica</name>
    <name type="common">Liver fluke</name>
    <dbReference type="NCBI Taxonomy" id="6192"/>
    <lineage>
        <taxon>Eukaryota</taxon>
        <taxon>Metazoa</taxon>
        <taxon>Spiralia</taxon>
        <taxon>Lophotrochozoa</taxon>
        <taxon>Platyhelminthes</taxon>
        <taxon>Trematoda</taxon>
        <taxon>Digenea</taxon>
        <taxon>Plagiorchiida</taxon>
        <taxon>Echinostomata</taxon>
        <taxon>Echinostomatoidea</taxon>
        <taxon>Fasciolidae</taxon>
        <taxon>Fasciola</taxon>
    </lineage>
</organism>
<keyword evidence="4" id="KW-1185">Reference proteome</keyword>
<reference evidence="3" key="1">
    <citation type="submission" date="2019-03" db="EMBL/GenBank/DDBJ databases">
        <title>Improved annotation for the trematode Fasciola hepatica.</title>
        <authorList>
            <person name="Choi Y.-J."/>
            <person name="Martin J."/>
            <person name="Mitreva M."/>
        </authorList>
    </citation>
    <scope>NUCLEOTIDE SEQUENCE [LARGE SCALE GENOMIC DNA]</scope>
</reference>
<evidence type="ECO:0000313" key="4">
    <source>
        <dbReference type="Proteomes" id="UP000230066"/>
    </source>
</evidence>
<feature type="domain" description="Apple" evidence="2">
    <location>
        <begin position="197"/>
        <end position="232"/>
    </location>
</feature>
<protein>
    <recommendedName>
        <fullName evidence="2">Apple domain-containing protein</fullName>
    </recommendedName>
</protein>
<proteinExistence type="predicted"/>
<dbReference type="SUPFAM" id="SSF57414">
    <property type="entry name" value="Hairpin loop containing domain-like"/>
    <property type="match status" value="1"/>
</dbReference>
<name>A0A4E0R557_FASHE</name>
<gene>
    <name evidence="3" type="ORF">D915_006494</name>
</gene>
<accession>A0A4E0R557</accession>
<dbReference type="Pfam" id="PF00024">
    <property type="entry name" value="PAN_1"/>
    <property type="match status" value="1"/>
</dbReference>
<feature type="chain" id="PRO_5020039228" description="Apple domain-containing protein" evidence="1">
    <location>
        <begin position="22"/>
        <end position="259"/>
    </location>
</feature>
<dbReference type="InterPro" id="IPR003609">
    <property type="entry name" value="Pan_app"/>
</dbReference>
<keyword evidence="1" id="KW-0732">Signal</keyword>
<evidence type="ECO:0000313" key="3">
    <source>
        <dbReference type="EMBL" id="THD22943.1"/>
    </source>
</evidence>
<comment type="caution">
    <text evidence="3">The sequence shown here is derived from an EMBL/GenBank/DDBJ whole genome shotgun (WGS) entry which is preliminary data.</text>
</comment>
<dbReference type="Proteomes" id="UP000230066">
    <property type="component" value="Unassembled WGS sequence"/>
</dbReference>
<evidence type="ECO:0000259" key="2">
    <source>
        <dbReference type="Pfam" id="PF00024"/>
    </source>
</evidence>
<dbReference type="AlphaFoldDB" id="A0A4E0R557"/>
<feature type="signal peptide" evidence="1">
    <location>
        <begin position="1"/>
        <end position="21"/>
    </location>
</feature>